<dbReference type="CDD" id="cd08276">
    <property type="entry name" value="MDR7"/>
    <property type="match status" value="1"/>
</dbReference>
<dbReference type="HOGENOM" id="CLU_026673_3_4_0"/>
<feature type="domain" description="Enoyl reductase (ER)" evidence="1">
    <location>
        <begin position="13"/>
        <end position="336"/>
    </location>
</feature>
<evidence type="ECO:0000313" key="2">
    <source>
        <dbReference type="EMBL" id="ADV81954.1"/>
    </source>
</evidence>
<evidence type="ECO:0000313" key="3">
    <source>
        <dbReference type="Proteomes" id="UP000006844"/>
    </source>
</evidence>
<protein>
    <submittedName>
        <fullName evidence="2">Alcohol dehydrogenase zinc-binding domain protein</fullName>
    </submittedName>
</protein>
<dbReference type="SUPFAM" id="SSF50129">
    <property type="entry name" value="GroES-like"/>
    <property type="match status" value="1"/>
</dbReference>
<dbReference type="InterPro" id="IPR013154">
    <property type="entry name" value="ADH-like_N"/>
</dbReference>
<dbReference type="Proteomes" id="UP000006844">
    <property type="component" value="Chromosome"/>
</dbReference>
<dbReference type="InterPro" id="IPR036291">
    <property type="entry name" value="NAD(P)-bd_dom_sf"/>
</dbReference>
<dbReference type="Gene3D" id="3.40.50.720">
    <property type="entry name" value="NAD(P)-binding Rossmann-like Domain"/>
    <property type="match status" value="1"/>
</dbReference>
<dbReference type="GO" id="GO:0016491">
    <property type="term" value="F:oxidoreductase activity"/>
    <property type="evidence" value="ECO:0007669"/>
    <property type="project" value="InterPro"/>
</dbReference>
<dbReference type="InterPro" id="IPR013149">
    <property type="entry name" value="ADH-like_C"/>
</dbReference>
<dbReference type="SUPFAM" id="SSF51735">
    <property type="entry name" value="NAD(P)-binding Rossmann-fold domains"/>
    <property type="match status" value="1"/>
</dbReference>
<name>E8UXL0_TERSS</name>
<dbReference type="Gene3D" id="3.90.180.10">
    <property type="entry name" value="Medium-chain alcohol dehydrogenases, catalytic domain"/>
    <property type="match status" value="1"/>
</dbReference>
<sequence length="346" mass="36052">MGSQALRLSGAFGIENLTFDTVTVAAPSAGEVLVRLCAVSLNYRDLMIADGSYNPRIEKPRILGSDGAGEVIAVGSGVTSYIVGDRVVAGFMPAWIDGPPTLAGRLSAMGDGTDGVLATYRVFPAEALVPIPDAMTYEEASAFPCAGVTAWHALVSTGNVGKTDTVLALGTGGVSIFALQIAKMRGAQVLVTSSSDKKLELAKHLGANEGINYRTTPEWDKEVRRLTAKAGATHVIEVGGAGTLGLSIKSTRVGGQISLIGVLAGAAEPVSVVPILMNTLRIQGIHVGSVQMLREVISAFAEAKMKPVIDRVFPFRQTKEALHYLATGAHLGKVIVQMAGSAIEEV</sequence>
<evidence type="ECO:0000259" key="1">
    <source>
        <dbReference type="SMART" id="SM00829"/>
    </source>
</evidence>
<dbReference type="STRING" id="401053.AciPR4_1126"/>
<keyword evidence="3" id="KW-1185">Reference proteome</keyword>
<organism evidence="2 3">
    <name type="scientific">Terriglobus saanensis (strain ATCC BAA-1853 / DSM 23119 / SP1PR4)</name>
    <dbReference type="NCBI Taxonomy" id="401053"/>
    <lineage>
        <taxon>Bacteria</taxon>
        <taxon>Pseudomonadati</taxon>
        <taxon>Acidobacteriota</taxon>
        <taxon>Terriglobia</taxon>
        <taxon>Terriglobales</taxon>
        <taxon>Acidobacteriaceae</taxon>
        <taxon>Terriglobus</taxon>
    </lineage>
</organism>
<dbReference type="OrthoDB" id="9787435at2"/>
<dbReference type="EMBL" id="CP002467">
    <property type="protein sequence ID" value="ADV81954.1"/>
    <property type="molecule type" value="Genomic_DNA"/>
</dbReference>
<dbReference type="SMART" id="SM00829">
    <property type="entry name" value="PKS_ER"/>
    <property type="match status" value="1"/>
</dbReference>
<dbReference type="InterPro" id="IPR011032">
    <property type="entry name" value="GroES-like_sf"/>
</dbReference>
<dbReference type="AlphaFoldDB" id="E8UXL0"/>
<dbReference type="InterPro" id="IPR020843">
    <property type="entry name" value="ER"/>
</dbReference>
<accession>E8UXL0</accession>
<dbReference type="Pfam" id="PF00107">
    <property type="entry name" value="ADH_zinc_N"/>
    <property type="match status" value="1"/>
</dbReference>
<dbReference type="RefSeq" id="WP_013567687.1">
    <property type="nucleotide sequence ID" value="NC_014963.1"/>
</dbReference>
<dbReference type="KEGG" id="tsa:AciPR4_1126"/>
<dbReference type="InterPro" id="IPR052711">
    <property type="entry name" value="Zinc_ADH-like"/>
</dbReference>
<dbReference type="Pfam" id="PF08240">
    <property type="entry name" value="ADH_N"/>
    <property type="match status" value="1"/>
</dbReference>
<dbReference type="PANTHER" id="PTHR45033">
    <property type="match status" value="1"/>
</dbReference>
<dbReference type="eggNOG" id="COG0604">
    <property type="taxonomic scope" value="Bacteria"/>
</dbReference>
<gene>
    <name evidence="2" type="ordered locus">AciPR4_1126</name>
</gene>
<dbReference type="PANTHER" id="PTHR45033:SF2">
    <property type="entry name" value="ZINC-TYPE ALCOHOL DEHYDROGENASE-LIKE PROTEIN C1773.06C"/>
    <property type="match status" value="1"/>
</dbReference>
<proteinExistence type="predicted"/>
<reference evidence="2 3" key="1">
    <citation type="journal article" date="2012" name="Stand. Genomic Sci.">
        <title>Complete genome sequence of Terriglobus saanensis type strain SP1PR4(T), an Acidobacteria from tundra soil.</title>
        <authorList>
            <person name="Rawat S.R."/>
            <person name="Mannisto M.K."/>
            <person name="Starovoytov V."/>
            <person name="Goodwin L."/>
            <person name="Nolan M."/>
            <person name="Hauser L."/>
            <person name="Land M."/>
            <person name="Davenport K.W."/>
            <person name="Woyke T."/>
            <person name="Haggblom M.M."/>
        </authorList>
    </citation>
    <scope>NUCLEOTIDE SEQUENCE</scope>
    <source>
        <strain evidence="3">ATCC BAA-1853 / DSM 23119 / SP1PR4</strain>
    </source>
</reference>